<feature type="region of interest" description="Disordered" evidence="1">
    <location>
        <begin position="1"/>
        <end position="38"/>
    </location>
</feature>
<feature type="region of interest" description="Disordered" evidence="1">
    <location>
        <begin position="134"/>
        <end position="165"/>
    </location>
</feature>
<feature type="compositionally biased region" description="Low complexity" evidence="1">
    <location>
        <begin position="139"/>
        <end position="150"/>
    </location>
</feature>
<feature type="compositionally biased region" description="Polar residues" evidence="1">
    <location>
        <begin position="1"/>
        <end position="16"/>
    </location>
</feature>
<reference evidence="2" key="1">
    <citation type="journal article" date="2021" name="Sci. Rep.">
        <title>Diploid genomic architecture of Nitzschia inconspicua, an elite biomass production diatom.</title>
        <authorList>
            <person name="Oliver A."/>
            <person name="Podell S."/>
            <person name="Pinowska A."/>
            <person name="Traller J.C."/>
            <person name="Smith S.R."/>
            <person name="McClure R."/>
            <person name="Beliaev A."/>
            <person name="Bohutskyi P."/>
            <person name="Hill E.A."/>
            <person name="Rabines A."/>
            <person name="Zheng H."/>
            <person name="Allen L.Z."/>
            <person name="Kuo A."/>
            <person name="Grigoriev I.V."/>
            <person name="Allen A.E."/>
            <person name="Hazlebeck D."/>
            <person name="Allen E.E."/>
        </authorList>
    </citation>
    <scope>NUCLEOTIDE SEQUENCE</scope>
    <source>
        <strain evidence="2">Hildebrandi</strain>
    </source>
</reference>
<proteinExistence type="predicted"/>
<evidence type="ECO:0000313" key="2">
    <source>
        <dbReference type="EMBL" id="KAG7370540.1"/>
    </source>
</evidence>
<dbReference type="OrthoDB" id="55117at2759"/>
<gene>
    <name evidence="2" type="ORF">IV203_019110</name>
</gene>
<accession>A0A9K3Q4X9</accession>
<keyword evidence="3" id="KW-1185">Reference proteome</keyword>
<dbReference type="EMBL" id="JAGRRH010000004">
    <property type="protein sequence ID" value="KAG7370540.1"/>
    <property type="molecule type" value="Genomic_DNA"/>
</dbReference>
<evidence type="ECO:0000256" key="1">
    <source>
        <dbReference type="SAM" id="MobiDB-lite"/>
    </source>
</evidence>
<protein>
    <submittedName>
        <fullName evidence="2">Uncharacterized protein</fullName>
    </submittedName>
</protein>
<organism evidence="2 3">
    <name type="scientific">Nitzschia inconspicua</name>
    <dbReference type="NCBI Taxonomy" id="303405"/>
    <lineage>
        <taxon>Eukaryota</taxon>
        <taxon>Sar</taxon>
        <taxon>Stramenopiles</taxon>
        <taxon>Ochrophyta</taxon>
        <taxon>Bacillariophyta</taxon>
        <taxon>Bacillariophyceae</taxon>
        <taxon>Bacillariophycidae</taxon>
        <taxon>Bacillariales</taxon>
        <taxon>Bacillariaceae</taxon>
        <taxon>Nitzschia</taxon>
    </lineage>
</organism>
<dbReference type="AlphaFoldDB" id="A0A9K3Q4X9"/>
<dbReference type="Proteomes" id="UP000693970">
    <property type="component" value="Unassembled WGS sequence"/>
</dbReference>
<reference evidence="2" key="2">
    <citation type="submission" date="2021-04" db="EMBL/GenBank/DDBJ databases">
        <authorList>
            <person name="Podell S."/>
        </authorList>
    </citation>
    <scope>NUCLEOTIDE SEQUENCE</scope>
    <source>
        <strain evidence="2">Hildebrandi</strain>
    </source>
</reference>
<sequence>MEPSTELRQTFQSNSKMAEYEPSLIRSRSKGTQLMGGKGANTTISKSLKLSIAKELFASSKMSRAASEGQASRISTHNTSFMNDATSRKTTLLSPSSSRASLSSDLHRAAKLTRNLQEKGSGLVVDRKDALRDPIGLHSSDSQSSLPSRRSCLKKGDTISTRRSVNRSVSADQLLFKDRLSGNRKPVTRTKSITFDESVRVRRVPSISELSQGRSNELWFNTQEYDIIKRKTYSLVRAVQNGETAGVNYCTRGLEKYLDAPKVQRTRAAGWESVLSVQEGQRRNGSYDDLHISHAYSVISSQSMEEASKRGQMDQESIERYLQKTKKTMRTTRSLPSTAMIAASSRKSHL</sequence>
<name>A0A9K3Q4X9_9STRA</name>
<evidence type="ECO:0000313" key="3">
    <source>
        <dbReference type="Proteomes" id="UP000693970"/>
    </source>
</evidence>
<comment type="caution">
    <text evidence="2">The sequence shown here is derived from an EMBL/GenBank/DDBJ whole genome shotgun (WGS) entry which is preliminary data.</text>
</comment>